<evidence type="ECO:0000259" key="6">
    <source>
        <dbReference type="PROSITE" id="PS50928"/>
    </source>
</evidence>
<dbReference type="PANTHER" id="PTHR43632:SF1">
    <property type="entry name" value="PERMEASE COMPONENT OF TUNGSTATE ABC TRANSPORTER"/>
    <property type="match status" value="1"/>
</dbReference>
<dbReference type="GO" id="GO:0055085">
    <property type="term" value="P:transmembrane transport"/>
    <property type="evidence" value="ECO:0007669"/>
    <property type="project" value="InterPro"/>
</dbReference>
<gene>
    <name evidence="7" type="ORF">DKT77_11940</name>
</gene>
<sequence length="235" mass="24387">MQSIGEAFGLALQLVASGDGDLLEIVLLSLRVSLTATAVACLIGLPIGALVAIGRFSGRGAVLIVMNALMGLPPVVVGLVVYLHLSRSGPLGFLGLLYTPTAMIIAQTILIAPIVAALSRQVLEDLHAEYAEQFRSLCLTRLQTVQALIWDARYSLLTVGLAGFGRAVAEVGAVIIVGGNIDHLTRVMTTAIALETSKGDLALALALGLILLVIALGVNAAVQSVRMTAARHAHV</sequence>
<keyword evidence="2 5" id="KW-0812">Transmembrane</keyword>
<dbReference type="PROSITE" id="PS50928">
    <property type="entry name" value="ABC_TM1"/>
    <property type="match status" value="1"/>
</dbReference>
<comment type="subcellular location">
    <subcellularLocation>
        <location evidence="1 5">Cell membrane</location>
        <topology evidence="1 5">Multi-pass membrane protein</topology>
    </subcellularLocation>
</comment>
<evidence type="ECO:0000256" key="1">
    <source>
        <dbReference type="ARBA" id="ARBA00004651"/>
    </source>
</evidence>
<feature type="transmembrane region" description="Helical" evidence="5">
    <location>
        <begin position="201"/>
        <end position="222"/>
    </location>
</feature>
<feature type="transmembrane region" description="Helical" evidence="5">
    <location>
        <begin position="34"/>
        <end position="54"/>
    </location>
</feature>
<dbReference type="CDD" id="cd06261">
    <property type="entry name" value="TM_PBP2"/>
    <property type="match status" value="1"/>
</dbReference>
<evidence type="ECO:0000256" key="5">
    <source>
        <dbReference type="RuleBase" id="RU363032"/>
    </source>
</evidence>
<feature type="transmembrane region" description="Helical" evidence="5">
    <location>
        <begin position="156"/>
        <end position="181"/>
    </location>
</feature>
<keyword evidence="3 5" id="KW-1133">Transmembrane helix</keyword>
<proteinExistence type="inferred from homology"/>
<organism evidence="7 8">
    <name type="scientific">Meridianimarinicoccus roseus</name>
    <dbReference type="NCBI Taxonomy" id="2072018"/>
    <lineage>
        <taxon>Bacteria</taxon>
        <taxon>Pseudomonadati</taxon>
        <taxon>Pseudomonadota</taxon>
        <taxon>Alphaproteobacteria</taxon>
        <taxon>Rhodobacterales</taxon>
        <taxon>Paracoccaceae</taxon>
        <taxon>Meridianimarinicoccus</taxon>
    </lineage>
</organism>
<dbReference type="InterPro" id="IPR049783">
    <property type="entry name" value="ABC_perm_TupB-like"/>
</dbReference>
<dbReference type="PANTHER" id="PTHR43632">
    <property type="entry name" value="PERMEASE COMPONENT OF TUNGSTATE ABC TRANSPORTER"/>
    <property type="match status" value="1"/>
</dbReference>
<dbReference type="Gene3D" id="1.10.3720.10">
    <property type="entry name" value="MetI-like"/>
    <property type="match status" value="1"/>
</dbReference>
<evidence type="ECO:0000256" key="4">
    <source>
        <dbReference type="ARBA" id="ARBA00023136"/>
    </source>
</evidence>
<name>A0A2V2LAF8_9RHOB</name>
<dbReference type="Pfam" id="PF00528">
    <property type="entry name" value="BPD_transp_1"/>
    <property type="match status" value="1"/>
</dbReference>
<evidence type="ECO:0000313" key="7">
    <source>
        <dbReference type="EMBL" id="PWR02265.1"/>
    </source>
</evidence>
<dbReference type="Proteomes" id="UP000245680">
    <property type="component" value="Unassembled WGS sequence"/>
</dbReference>
<dbReference type="NCBIfam" id="NF038017">
    <property type="entry name" value="ABC_perm1"/>
    <property type="match status" value="1"/>
</dbReference>
<keyword evidence="5" id="KW-0813">Transport</keyword>
<evidence type="ECO:0000313" key="8">
    <source>
        <dbReference type="Proteomes" id="UP000245680"/>
    </source>
</evidence>
<dbReference type="OrthoDB" id="9781724at2"/>
<feature type="transmembrane region" description="Helical" evidence="5">
    <location>
        <begin position="97"/>
        <end position="118"/>
    </location>
</feature>
<comment type="caution">
    <text evidence="7">The sequence shown here is derived from an EMBL/GenBank/DDBJ whole genome shotgun (WGS) entry which is preliminary data.</text>
</comment>
<feature type="domain" description="ABC transmembrane type-1" evidence="6">
    <location>
        <begin position="26"/>
        <end position="222"/>
    </location>
</feature>
<comment type="similarity">
    <text evidence="5">Belongs to the binding-protein-dependent transport system permease family.</text>
</comment>
<dbReference type="EMBL" id="QGKU01000038">
    <property type="protein sequence ID" value="PWR02265.1"/>
    <property type="molecule type" value="Genomic_DNA"/>
</dbReference>
<feature type="transmembrane region" description="Helical" evidence="5">
    <location>
        <begin position="61"/>
        <end position="85"/>
    </location>
</feature>
<dbReference type="RefSeq" id="WP_109811933.1">
    <property type="nucleotide sequence ID" value="NZ_QGKU01000038.1"/>
</dbReference>
<dbReference type="GO" id="GO:0005886">
    <property type="term" value="C:plasma membrane"/>
    <property type="evidence" value="ECO:0007669"/>
    <property type="project" value="UniProtKB-SubCell"/>
</dbReference>
<keyword evidence="4 5" id="KW-0472">Membrane</keyword>
<reference evidence="7 8" key="1">
    <citation type="submission" date="2018-05" db="EMBL/GenBank/DDBJ databases">
        <title>Rhodobacteraceae gen. nov., sp. nov. isolated from sea water.</title>
        <authorList>
            <person name="Ren Y."/>
        </authorList>
    </citation>
    <scope>NUCLEOTIDE SEQUENCE [LARGE SCALE GENOMIC DNA]</scope>
    <source>
        <strain evidence="7 8">TG-679</strain>
    </source>
</reference>
<dbReference type="InterPro" id="IPR000515">
    <property type="entry name" value="MetI-like"/>
</dbReference>
<evidence type="ECO:0000256" key="3">
    <source>
        <dbReference type="ARBA" id="ARBA00022989"/>
    </source>
</evidence>
<dbReference type="InterPro" id="IPR035906">
    <property type="entry name" value="MetI-like_sf"/>
</dbReference>
<keyword evidence="8" id="KW-1185">Reference proteome</keyword>
<evidence type="ECO:0000256" key="2">
    <source>
        <dbReference type="ARBA" id="ARBA00022692"/>
    </source>
</evidence>
<dbReference type="AlphaFoldDB" id="A0A2V2LAF8"/>
<protein>
    <submittedName>
        <fullName evidence="7">ABC transporter permease</fullName>
    </submittedName>
</protein>
<accession>A0A2V2LAF8</accession>
<dbReference type="SUPFAM" id="SSF161098">
    <property type="entry name" value="MetI-like"/>
    <property type="match status" value="1"/>
</dbReference>